<proteinExistence type="predicted"/>
<dbReference type="InterPro" id="IPR051964">
    <property type="entry name" value="Chaperone_stress_response"/>
</dbReference>
<keyword evidence="3" id="KW-1185">Reference proteome</keyword>
<feature type="region of interest" description="Disordered" evidence="1">
    <location>
        <begin position="30"/>
        <end position="52"/>
    </location>
</feature>
<sequence length="229" mass="26835">MTSVEQQQHREAGGVRCYYELLEAAGASLASGQEPGTGWRRPPPTSDWCRRPTRRCPIAQERAWYDKHRERILKRRPRPRRRLSGGASGRLPVLHLRLLRRLRRRRGRLLHCVRPGVQRSGRGGAAGLRRRRRTRRLTFQSFGRSDSPYDTVVRPFYAHWETFFTRKSYVWVEKYDTREAPNKYARKAMEKENRAARDAARRERKTKRFELWLLSLKSAILGGAPNGAD</sequence>
<dbReference type="PANTHER" id="PTHR44029">
    <property type="entry name" value="DNAJ HOMOLOG SUBFAMILY C MEMBER 21"/>
    <property type="match status" value="1"/>
</dbReference>
<dbReference type="Pfam" id="PF21884">
    <property type="entry name" value="ZUO1-like_ZHD"/>
    <property type="match status" value="1"/>
</dbReference>
<evidence type="ECO:0000313" key="3">
    <source>
        <dbReference type="Proteomes" id="UP000095280"/>
    </source>
</evidence>
<organism evidence="3 4">
    <name type="scientific">Macrostomum lignano</name>
    <dbReference type="NCBI Taxonomy" id="282301"/>
    <lineage>
        <taxon>Eukaryota</taxon>
        <taxon>Metazoa</taxon>
        <taxon>Spiralia</taxon>
        <taxon>Lophotrochozoa</taxon>
        <taxon>Platyhelminthes</taxon>
        <taxon>Rhabditophora</taxon>
        <taxon>Macrostomorpha</taxon>
        <taxon>Macrostomida</taxon>
        <taxon>Macrostomidae</taxon>
        <taxon>Macrostomum</taxon>
    </lineage>
</organism>
<protein>
    <submittedName>
        <fullName evidence="4">AP2/ERF domain-containing protein</fullName>
    </submittedName>
</protein>
<feature type="domain" description="Zuotin-like zuotin homology" evidence="2">
    <location>
        <begin position="136"/>
        <end position="207"/>
    </location>
</feature>
<reference evidence="4" key="1">
    <citation type="submission" date="2016-11" db="UniProtKB">
        <authorList>
            <consortium name="WormBaseParasite"/>
        </authorList>
    </citation>
    <scope>IDENTIFICATION</scope>
</reference>
<dbReference type="InterPro" id="IPR054076">
    <property type="entry name" value="ZUO1-like_ZHD"/>
</dbReference>
<evidence type="ECO:0000259" key="2">
    <source>
        <dbReference type="Pfam" id="PF21884"/>
    </source>
</evidence>
<dbReference type="Proteomes" id="UP000095280">
    <property type="component" value="Unplaced"/>
</dbReference>
<evidence type="ECO:0000256" key="1">
    <source>
        <dbReference type="SAM" id="MobiDB-lite"/>
    </source>
</evidence>
<name>A0A1I8JND1_9PLAT</name>
<dbReference type="WBParaSite" id="snap_masked-unitig_20633-processed-gene-0.0-mRNA-1">
    <property type="protein sequence ID" value="snap_masked-unitig_20633-processed-gene-0.0-mRNA-1"/>
    <property type="gene ID" value="snap_masked-unitig_20633-processed-gene-0.0"/>
</dbReference>
<accession>A0A1I8JND1</accession>
<dbReference type="GO" id="GO:0005737">
    <property type="term" value="C:cytoplasm"/>
    <property type="evidence" value="ECO:0007669"/>
    <property type="project" value="TreeGrafter"/>
</dbReference>
<dbReference type="AlphaFoldDB" id="A0A1I8JND1"/>
<evidence type="ECO:0000313" key="4">
    <source>
        <dbReference type="WBParaSite" id="snap_masked-unitig_20633-processed-gene-0.0-mRNA-1"/>
    </source>
</evidence>
<dbReference type="PANTHER" id="PTHR44029:SF1">
    <property type="entry name" value="DNAJ HOMOLOG SUBFAMILY C MEMBER 21"/>
    <property type="match status" value="1"/>
</dbReference>